<accession>A0ABU5F6K7</accession>
<evidence type="ECO:0000259" key="1">
    <source>
        <dbReference type="Pfam" id="PF13191"/>
    </source>
</evidence>
<dbReference type="Gene3D" id="1.25.40.10">
    <property type="entry name" value="Tetratricopeptide repeat domain"/>
    <property type="match status" value="1"/>
</dbReference>
<comment type="caution">
    <text evidence="2">The sequence shown here is derived from an EMBL/GenBank/DDBJ whole genome shotgun (WGS) entry which is preliminary data.</text>
</comment>
<dbReference type="Proteomes" id="UP001272242">
    <property type="component" value="Unassembled WGS sequence"/>
</dbReference>
<organism evidence="2 3">
    <name type="scientific">Gemmata algarum</name>
    <dbReference type="NCBI Taxonomy" id="2975278"/>
    <lineage>
        <taxon>Bacteria</taxon>
        <taxon>Pseudomonadati</taxon>
        <taxon>Planctomycetota</taxon>
        <taxon>Planctomycetia</taxon>
        <taxon>Gemmatales</taxon>
        <taxon>Gemmataceae</taxon>
        <taxon>Gemmata</taxon>
    </lineage>
</organism>
<reference evidence="3" key="1">
    <citation type="journal article" date="2023" name="Mar. Drugs">
        <title>Gemmata algarum, a Novel Planctomycete Isolated from an Algal Mat, Displays Antimicrobial Activity.</title>
        <authorList>
            <person name="Kumar G."/>
            <person name="Kallscheuer N."/>
            <person name="Kashif M."/>
            <person name="Ahamad S."/>
            <person name="Jagadeeshwari U."/>
            <person name="Pannikurungottu S."/>
            <person name="Haufschild T."/>
            <person name="Kabuu M."/>
            <person name="Sasikala C."/>
            <person name="Jogler C."/>
            <person name="Ramana C."/>
        </authorList>
    </citation>
    <scope>NUCLEOTIDE SEQUENCE [LARGE SCALE GENOMIC DNA]</scope>
    <source>
        <strain evidence="3">JC673</strain>
    </source>
</reference>
<feature type="domain" description="Orc1-like AAA ATPase" evidence="1">
    <location>
        <begin position="191"/>
        <end position="351"/>
    </location>
</feature>
<dbReference type="InterPro" id="IPR011990">
    <property type="entry name" value="TPR-like_helical_dom_sf"/>
</dbReference>
<dbReference type="SUPFAM" id="SSF48452">
    <property type="entry name" value="TPR-like"/>
    <property type="match status" value="1"/>
</dbReference>
<name>A0ABU5F6K7_9BACT</name>
<dbReference type="InterPro" id="IPR041664">
    <property type="entry name" value="AAA_16"/>
</dbReference>
<proteinExistence type="predicted"/>
<sequence>MPKNPRHRGTAGAGAPVNDELFNDILTDWERNDLQPPPLTHAHRTAALFANFTGAELRAAVAPLGEDVEAVLRDCETAEGGRVYLPSKVRRAALGLFATGDELRQEYERLGPWLPARDVLQQVLGLFIRGAGRSPADLSVDQLGAAAKILGWFEGIVAAAQLELPPLELVLYHSERYRLLRPLRELIGNAFVGRARDTQVVHDYLDAEHNPDLTSQPPLVVYGVGGVGKSSLAYHALLPMADAAGDDGPFFALLDFDRRGRIDPEVPTTLLVEAVAQLAAQSFPRRAACVRLGQALADDLIRHPHDPAALTRVLPNRVRELAQVIGASAKPYLFVLDTFEEVQHRSWEFVQNVWTFLALLKQEIPSARPIVIGRAPPAQRPIVAGRTPVSLLPTHKPPIHLQHLDRATAVHTLERLGASPGVAEFVVGTLGSPILPLDLRLAAVVLDREKLLHPDANPKTDPALPVRLRDAIGKGKLHRRILERLHDSSVQAIVYPGMVLRQITPDLIFRVLGPEAKIRPLPHQRAREIFAKLAQEVALVTLGDEDVLWFRPEVRREVLKDLLREQHQRVTRIHNLAVKYYKSRSTDADRAEEVYHRLLLGQRSSQIDPRWTDGAKRHLAGALDELSTLEELPPSAQAYLASRFGTEASPQVTTAWVKADELSVERDLSRRVRDLIRLGKYGPAAAALDTHWARTAPHPDSELWALRVRVLRNTGRLADAQDTLQEAIRLAKSAPAQRLLDLLLELARVACLMGQADRAADAIKQADELFTRHRLKAARIDLALARLQALPAVGTAPAARLAAEDAAVEALERATLTDIRKHPRVARKLAAEVIDRDPTILRTVLAQVGLGAAELTSVNSLARALGEWEEAGRIANERPHPLAERCKLTPPRRHAVAGLWNAWLYYEAPAAVGQSLAELFPELAQQVALHNAREAIRQALRTDDQDAPGVAEQWDRIYDEAREWQNRAHTQLLESHLSESTLDQMLWDRFGRRLEEISAPAEGLPKRALAVVVWANKFGVREELLRADPDNPSATLGE</sequence>
<protein>
    <submittedName>
        <fullName evidence="2">AAA family ATPase</fullName>
    </submittedName>
</protein>
<keyword evidence="3" id="KW-1185">Reference proteome</keyword>
<evidence type="ECO:0000313" key="3">
    <source>
        <dbReference type="Proteomes" id="UP001272242"/>
    </source>
</evidence>
<evidence type="ECO:0000313" key="2">
    <source>
        <dbReference type="EMBL" id="MDY3562407.1"/>
    </source>
</evidence>
<gene>
    <name evidence="2" type="ORF">R5W23_003873</name>
</gene>
<dbReference type="Pfam" id="PF13191">
    <property type="entry name" value="AAA_16"/>
    <property type="match status" value="1"/>
</dbReference>
<dbReference type="EMBL" id="JAXBLV010000212">
    <property type="protein sequence ID" value="MDY3562407.1"/>
    <property type="molecule type" value="Genomic_DNA"/>
</dbReference>